<comment type="caution">
    <text evidence="1">The sequence shown here is derived from an EMBL/GenBank/DDBJ whole genome shotgun (WGS) entry which is preliminary data.</text>
</comment>
<reference evidence="1" key="1">
    <citation type="journal article" date="2020" name="mSystems">
        <title>Genome- and Community-Level Interaction Insights into Carbon Utilization and Element Cycling Functions of Hydrothermarchaeota in Hydrothermal Sediment.</title>
        <authorList>
            <person name="Zhou Z."/>
            <person name="Liu Y."/>
            <person name="Xu W."/>
            <person name="Pan J."/>
            <person name="Luo Z.H."/>
            <person name="Li M."/>
        </authorList>
    </citation>
    <scope>NUCLEOTIDE SEQUENCE [LARGE SCALE GENOMIC DNA]</scope>
    <source>
        <strain evidence="1">SpSt-897</strain>
    </source>
</reference>
<proteinExistence type="predicted"/>
<dbReference type="EMBL" id="DTMF01000285">
    <property type="protein sequence ID" value="HGF35019.1"/>
    <property type="molecule type" value="Genomic_DNA"/>
</dbReference>
<gene>
    <name evidence="1" type="ORF">ENW96_11665</name>
</gene>
<protein>
    <submittedName>
        <fullName evidence="1">Uncharacterized protein</fullName>
    </submittedName>
</protein>
<evidence type="ECO:0000313" key="1">
    <source>
        <dbReference type="EMBL" id="HGF35019.1"/>
    </source>
</evidence>
<name>A0A7C3V8U2_9BACT</name>
<dbReference type="AlphaFoldDB" id="A0A7C3V8U2"/>
<sequence>MISLTPQGEDTIKAISLGRKERALKAHEMFEGGAKVGQIAQYFGISRRMVFLDLKVAKRLHREAVDTIDQGEILGGEIAFWRQVVRQAMRDYNLSQSENGKIGFLRVASEARAKLQKLYQDTGLITTLPTRISLEEGNPFSDPEFRKEYAALMKKAREKGVKIHGL</sequence>
<accession>A0A7C3V8U2</accession>
<organism evidence="1">
    <name type="scientific">Desulfobacca acetoxidans</name>
    <dbReference type="NCBI Taxonomy" id="60893"/>
    <lineage>
        <taxon>Bacteria</taxon>
        <taxon>Pseudomonadati</taxon>
        <taxon>Thermodesulfobacteriota</taxon>
        <taxon>Desulfobaccia</taxon>
        <taxon>Desulfobaccales</taxon>
        <taxon>Desulfobaccaceae</taxon>
        <taxon>Desulfobacca</taxon>
    </lineage>
</organism>